<dbReference type="AlphaFoldDB" id="A0A7D5P5A5"/>
<keyword evidence="2" id="KW-1185">Reference proteome</keyword>
<dbReference type="Proteomes" id="UP000509667">
    <property type="component" value="Chromosome"/>
</dbReference>
<protein>
    <submittedName>
        <fullName evidence="1">Uncharacterized protein</fullName>
    </submittedName>
</protein>
<name>A0A7D5P5A5_9EURY</name>
<reference evidence="1 2" key="1">
    <citation type="submission" date="2020-07" db="EMBL/GenBank/DDBJ databases">
        <title>Halosimplex pelagicum sp. nov. and Halosimplex rubrum sp. nov., isolated from salted brown alga Laminaria, and emended description of the genus Halosimplex.</title>
        <authorList>
            <person name="Cui H."/>
        </authorList>
    </citation>
    <scope>NUCLEOTIDE SEQUENCE [LARGE SCALE GENOMIC DNA]</scope>
    <source>
        <strain evidence="1 2">R27</strain>
    </source>
</reference>
<gene>
    <name evidence="1" type="ORF">HZS55_15700</name>
</gene>
<dbReference type="RefSeq" id="WP_179908523.1">
    <property type="nucleotide sequence ID" value="NZ_CP058910.1"/>
</dbReference>
<accession>A0A7D5P5A5</accession>
<evidence type="ECO:0000313" key="2">
    <source>
        <dbReference type="Proteomes" id="UP000509667"/>
    </source>
</evidence>
<sequence length="78" mass="8461">MSATQSHFEQFQLDALDLDGISVAREDGRVIATRDLTDDTVDLEDVLDLADDHGIDIRNMQVDMGDGEARVILGGDSA</sequence>
<dbReference type="EMBL" id="CP058910">
    <property type="protein sequence ID" value="QLH78644.1"/>
    <property type="molecule type" value="Genomic_DNA"/>
</dbReference>
<proteinExistence type="predicted"/>
<dbReference type="GeneID" id="56079337"/>
<dbReference type="KEGG" id="hrr:HZS55_15700"/>
<evidence type="ECO:0000313" key="1">
    <source>
        <dbReference type="EMBL" id="QLH78644.1"/>
    </source>
</evidence>
<organism evidence="1 2">
    <name type="scientific">Halosimplex rubrum</name>
    <dbReference type="NCBI Taxonomy" id="869889"/>
    <lineage>
        <taxon>Archaea</taxon>
        <taxon>Methanobacteriati</taxon>
        <taxon>Methanobacteriota</taxon>
        <taxon>Stenosarchaea group</taxon>
        <taxon>Halobacteria</taxon>
        <taxon>Halobacteriales</taxon>
        <taxon>Haloarculaceae</taxon>
        <taxon>Halosimplex</taxon>
    </lineage>
</organism>